<reference evidence="8 9" key="1">
    <citation type="journal article" date="2019" name="Nat. Ecol. Evol.">
        <title>Megaphylogeny resolves global patterns of mushroom evolution.</title>
        <authorList>
            <person name="Varga T."/>
            <person name="Krizsan K."/>
            <person name="Foldi C."/>
            <person name="Dima B."/>
            <person name="Sanchez-Garcia M."/>
            <person name="Sanchez-Ramirez S."/>
            <person name="Szollosi G.J."/>
            <person name="Szarkandi J.G."/>
            <person name="Papp V."/>
            <person name="Albert L."/>
            <person name="Andreopoulos W."/>
            <person name="Angelini C."/>
            <person name="Antonin V."/>
            <person name="Barry K.W."/>
            <person name="Bougher N.L."/>
            <person name="Buchanan P."/>
            <person name="Buyck B."/>
            <person name="Bense V."/>
            <person name="Catcheside P."/>
            <person name="Chovatia M."/>
            <person name="Cooper J."/>
            <person name="Damon W."/>
            <person name="Desjardin D."/>
            <person name="Finy P."/>
            <person name="Geml J."/>
            <person name="Haridas S."/>
            <person name="Hughes K."/>
            <person name="Justo A."/>
            <person name="Karasinski D."/>
            <person name="Kautmanova I."/>
            <person name="Kiss B."/>
            <person name="Kocsube S."/>
            <person name="Kotiranta H."/>
            <person name="LaButti K.M."/>
            <person name="Lechner B.E."/>
            <person name="Liimatainen K."/>
            <person name="Lipzen A."/>
            <person name="Lukacs Z."/>
            <person name="Mihaltcheva S."/>
            <person name="Morgado L.N."/>
            <person name="Niskanen T."/>
            <person name="Noordeloos M.E."/>
            <person name="Ohm R.A."/>
            <person name="Ortiz-Santana B."/>
            <person name="Ovrebo C."/>
            <person name="Racz N."/>
            <person name="Riley R."/>
            <person name="Savchenko A."/>
            <person name="Shiryaev A."/>
            <person name="Soop K."/>
            <person name="Spirin V."/>
            <person name="Szebenyi C."/>
            <person name="Tomsovsky M."/>
            <person name="Tulloss R.E."/>
            <person name="Uehling J."/>
            <person name="Grigoriev I.V."/>
            <person name="Vagvolgyi C."/>
            <person name="Papp T."/>
            <person name="Martin F.M."/>
            <person name="Miettinen O."/>
            <person name="Hibbett D.S."/>
            <person name="Nagy L.G."/>
        </authorList>
    </citation>
    <scope>NUCLEOTIDE SEQUENCE [LARGE SCALE GENOMIC DNA]</scope>
    <source>
        <strain evidence="8 9">CBS 309.79</strain>
    </source>
</reference>
<dbReference type="SUPFAM" id="SSF51905">
    <property type="entry name" value="FAD/NAD(P)-binding domain"/>
    <property type="match status" value="1"/>
</dbReference>
<keyword evidence="5" id="KW-0503">Monooxygenase</keyword>
<dbReference type="Gene3D" id="3.50.50.60">
    <property type="entry name" value="FAD/NAD(P)-binding domain"/>
    <property type="match status" value="1"/>
</dbReference>
<keyword evidence="4" id="KW-0560">Oxidoreductase</keyword>
<dbReference type="STRING" id="1884261.A0A5C3QJC1"/>
<sequence>MHDLASHSRQNSTTAPVTRPRAFSSRIASLNLDIVVVGGGIGGLAAAHALVNAGHRVRVLERSSKTTKRAGGIRVPPNLSKILLDWGLAGKLSKAAQSCYRSSMFDFQSGEQKGALQFQEALIRETGADFLLVHHSDLHQMMYDLAIGTGATVLFDTAVSSISTPDHTQKVHIELASGEQIQADFVIGADGVNSSVRPFVIETEESRYDTKMSVLTFTVPTEKMRADPELAAILERPSEWPMWMGSSRSLLGYQLRQGSEFCLHLFWPDADIANDDQAPPTDDPSNEGWDVVVSTEGLDLGDAHPSLHRLVKMAPDAIKTKFYRRGEFDDWADPTNRVILLGEAAHPIMPCGMYGTSLAVEDACVLGVLFSRLRNADQLPVLLEAYQELRQGRCAYVAASELKNAALVWLPPGDDREKRNETMKKSLVGQREQWDEGMLRAQWEQIGGVFGYNAREAAETWWVTWGSLRESSQRVQAVYEPLDLKYEVTEDVIVSSSVTHLPSHGVAAA</sequence>
<name>A0A5C3QJC1_9AGAR</name>
<evidence type="ECO:0000256" key="1">
    <source>
        <dbReference type="ARBA" id="ARBA00007992"/>
    </source>
</evidence>
<dbReference type="GO" id="GO:0071949">
    <property type="term" value="F:FAD binding"/>
    <property type="evidence" value="ECO:0007669"/>
    <property type="project" value="InterPro"/>
</dbReference>
<protein>
    <recommendedName>
        <fullName evidence="7">FAD-binding domain-containing protein</fullName>
    </recommendedName>
</protein>
<organism evidence="8 9">
    <name type="scientific">Pterulicium gracile</name>
    <dbReference type="NCBI Taxonomy" id="1884261"/>
    <lineage>
        <taxon>Eukaryota</taxon>
        <taxon>Fungi</taxon>
        <taxon>Dikarya</taxon>
        <taxon>Basidiomycota</taxon>
        <taxon>Agaricomycotina</taxon>
        <taxon>Agaricomycetes</taxon>
        <taxon>Agaricomycetidae</taxon>
        <taxon>Agaricales</taxon>
        <taxon>Pleurotineae</taxon>
        <taxon>Pterulaceae</taxon>
        <taxon>Pterulicium</taxon>
    </lineage>
</organism>
<dbReference type="Proteomes" id="UP000305067">
    <property type="component" value="Unassembled WGS sequence"/>
</dbReference>
<evidence type="ECO:0000256" key="5">
    <source>
        <dbReference type="ARBA" id="ARBA00023033"/>
    </source>
</evidence>
<keyword evidence="2" id="KW-0285">Flavoprotein</keyword>
<evidence type="ECO:0000256" key="2">
    <source>
        <dbReference type="ARBA" id="ARBA00022630"/>
    </source>
</evidence>
<feature type="region of interest" description="Disordered" evidence="6">
    <location>
        <begin position="1"/>
        <end position="20"/>
    </location>
</feature>
<evidence type="ECO:0000313" key="8">
    <source>
        <dbReference type="EMBL" id="TFL02013.1"/>
    </source>
</evidence>
<keyword evidence="3" id="KW-0274">FAD</keyword>
<dbReference type="GO" id="GO:0004497">
    <property type="term" value="F:monooxygenase activity"/>
    <property type="evidence" value="ECO:0007669"/>
    <property type="project" value="UniProtKB-KW"/>
</dbReference>
<dbReference type="PANTHER" id="PTHR13789:SF309">
    <property type="entry name" value="PUTATIVE (AFU_ORTHOLOGUE AFUA_6G14510)-RELATED"/>
    <property type="match status" value="1"/>
</dbReference>
<dbReference type="PANTHER" id="PTHR13789">
    <property type="entry name" value="MONOOXYGENASE"/>
    <property type="match status" value="1"/>
</dbReference>
<dbReference type="InterPro" id="IPR002938">
    <property type="entry name" value="FAD-bd"/>
</dbReference>
<dbReference type="AlphaFoldDB" id="A0A5C3QJC1"/>
<accession>A0A5C3QJC1</accession>
<comment type="similarity">
    <text evidence="1">Belongs to the paxM FAD-dependent monooxygenase family.</text>
</comment>
<keyword evidence="9" id="KW-1185">Reference proteome</keyword>
<dbReference type="EMBL" id="ML178823">
    <property type="protein sequence ID" value="TFL02013.1"/>
    <property type="molecule type" value="Genomic_DNA"/>
</dbReference>
<evidence type="ECO:0000313" key="9">
    <source>
        <dbReference type="Proteomes" id="UP000305067"/>
    </source>
</evidence>
<evidence type="ECO:0000256" key="3">
    <source>
        <dbReference type="ARBA" id="ARBA00022827"/>
    </source>
</evidence>
<proteinExistence type="inferred from homology"/>
<evidence type="ECO:0000256" key="6">
    <source>
        <dbReference type="SAM" id="MobiDB-lite"/>
    </source>
</evidence>
<dbReference type="InterPro" id="IPR050493">
    <property type="entry name" value="FAD-dep_Monooxygenase_BioMet"/>
</dbReference>
<dbReference type="PRINTS" id="PR00420">
    <property type="entry name" value="RNGMNOXGNASE"/>
</dbReference>
<feature type="compositionally biased region" description="Polar residues" evidence="6">
    <location>
        <begin position="7"/>
        <end position="16"/>
    </location>
</feature>
<evidence type="ECO:0000256" key="4">
    <source>
        <dbReference type="ARBA" id="ARBA00023002"/>
    </source>
</evidence>
<dbReference type="InterPro" id="IPR036188">
    <property type="entry name" value="FAD/NAD-bd_sf"/>
</dbReference>
<dbReference type="Pfam" id="PF01494">
    <property type="entry name" value="FAD_binding_3"/>
    <property type="match status" value="1"/>
</dbReference>
<dbReference type="OrthoDB" id="1878542at2759"/>
<evidence type="ECO:0000259" key="7">
    <source>
        <dbReference type="Pfam" id="PF01494"/>
    </source>
</evidence>
<feature type="domain" description="FAD-binding" evidence="7">
    <location>
        <begin position="32"/>
        <end position="239"/>
    </location>
</feature>
<gene>
    <name evidence="8" type="ORF">BDV98DRAFT_506223</name>
</gene>